<sequence length="78" mass="9173">MAKGAQAISKEINELMRKNGNECITLKWEQFYEICERERLAEVVMERVSESLKKNDLHIIYGNNVIIVRDFCWKPVSL</sequence>
<dbReference type="GeneID" id="66567102"/>
<accession>A0A2K8QTI8</accession>
<dbReference type="AlphaFoldDB" id="A0A2K8QTI8"/>
<keyword evidence="2" id="KW-1185">Reference proteome</keyword>
<reference evidence="2" key="1">
    <citation type="journal article" date="2018" name="Genome Announc.">
        <title>Complete genome sequence of a Dickeya fangzhongdai type strain causing bleeding canker of pear tree trunks.</title>
        <authorList>
            <person name="Zhao Y."/>
            <person name="Tian Y."/>
            <person name="Li X."/>
            <person name="Hu B."/>
        </authorList>
    </citation>
    <scope>NUCLEOTIDE SEQUENCE [LARGE SCALE GENOMIC DNA]</scope>
    <source>
        <strain evidence="2">DSM 101947</strain>
    </source>
</reference>
<dbReference type="RefSeq" id="WP_023135788.1">
    <property type="nucleotide sequence ID" value="NZ_BMJF01000027.1"/>
</dbReference>
<proteinExistence type="predicted"/>
<dbReference type="EMBL" id="CP025004">
    <property type="protein sequence ID" value="ATZ96793.1"/>
    <property type="molecule type" value="Genomic_DNA"/>
</dbReference>
<dbReference type="KEGG" id="dfn:CVE23_22540"/>
<evidence type="ECO:0000313" key="2">
    <source>
        <dbReference type="Proteomes" id="UP000231901"/>
    </source>
</evidence>
<name>A0A2K8QTI8_9GAMM</name>
<organism evidence="1 2">
    <name type="scientific">Dickeya fangzhongdai</name>
    <dbReference type="NCBI Taxonomy" id="1778540"/>
    <lineage>
        <taxon>Bacteria</taxon>
        <taxon>Pseudomonadati</taxon>
        <taxon>Pseudomonadota</taxon>
        <taxon>Gammaproteobacteria</taxon>
        <taxon>Enterobacterales</taxon>
        <taxon>Pectobacteriaceae</taxon>
        <taxon>Dickeya</taxon>
    </lineage>
</organism>
<geneLocation type="plasmid" evidence="2">
    <name>pjs5</name>
</geneLocation>
<evidence type="ECO:0000313" key="1">
    <source>
        <dbReference type="EMBL" id="ATZ96793.1"/>
    </source>
</evidence>
<dbReference type="Proteomes" id="UP000231901">
    <property type="component" value="Plasmid pJS5"/>
</dbReference>
<keyword evidence="1" id="KW-0614">Plasmid</keyword>
<gene>
    <name evidence="1" type="ORF">CVE23_22540</name>
</gene>
<protein>
    <submittedName>
        <fullName evidence="1">Uncharacterized protein</fullName>
    </submittedName>
</protein>